<dbReference type="InterPro" id="IPR036291">
    <property type="entry name" value="NAD(P)-bd_dom_sf"/>
</dbReference>
<dbReference type="VEuPathDB" id="FungiDB:Z519_03035"/>
<dbReference type="PRINTS" id="PR00081">
    <property type="entry name" value="GDHRDH"/>
</dbReference>
<comment type="similarity">
    <text evidence="1 4">Belongs to the short-chain dehydrogenases/reductases (SDR) family.</text>
</comment>
<dbReference type="OrthoDB" id="37659at2759"/>
<dbReference type="GO" id="GO:0016491">
    <property type="term" value="F:oxidoreductase activity"/>
    <property type="evidence" value="ECO:0007669"/>
    <property type="project" value="UniProtKB-KW"/>
</dbReference>
<organism evidence="5 6">
    <name type="scientific">Cladophialophora bantiana (strain ATCC 10958 / CBS 173.52 / CDC B-1940 / NIH 8579)</name>
    <name type="common">Xylohypha bantiana</name>
    <dbReference type="NCBI Taxonomy" id="1442370"/>
    <lineage>
        <taxon>Eukaryota</taxon>
        <taxon>Fungi</taxon>
        <taxon>Dikarya</taxon>
        <taxon>Ascomycota</taxon>
        <taxon>Pezizomycotina</taxon>
        <taxon>Eurotiomycetes</taxon>
        <taxon>Chaetothyriomycetidae</taxon>
        <taxon>Chaetothyriales</taxon>
        <taxon>Herpotrichiellaceae</taxon>
        <taxon>Cladophialophora</taxon>
    </lineage>
</organism>
<dbReference type="CDD" id="cd05233">
    <property type="entry name" value="SDR_c"/>
    <property type="match status" value="1"/>
</dbReference>
<dbReference type="HOGENOM" id="CLU_010194_1_0_1"/>
<evidence type="ECO:0008006" key="7">
    <source>
        <dbReference type="Google" id="ProtNLM"/>
    </source>
</evidence>
<sequence>MEGLANKIFVVTGASSGIGLSTAKILLDSRAKVFGCDISPEPETLSSLENFSFFQCDLTEPNTPAKVAEKCVQAFGKRIDGLLNIAGIMDSYNSVDTLEDTAWDHNIAINLTAPVKLMRAIVPIMKESGGGSIVNVSSKAGLSGAVTGVAYTAAKHGLVGATKQVAFRFRNDHIRCNAVCPGGVMTAITDSIDMSKVDQASLAVLKGAHDLSVIPGRNRATPESIANIIVFLASDLSSEISGAIISADSAWCTI</sequence>
<gene>
    <name evidence="5" type="ORF">Z519_03035</name>
</gene>
<dbReference type="Proteomes" id="UP000053789">
    <property type="component" value="Unassembled WGS sequence"/>
</dbReference>
<dbReference type="EMBL" id="KN846983">
    <property type="protein sequence ID" value="KIW95969.1"/>
    <property type="molecule type" value="Genomic_DNA"/>
</dbReference>
<dbReference type="InterPro" id="IPR002347">
    <property type="entry name" value="SDR_fam"/>
</dbReference>
<dbReference type="PANTHER" id="PTHR43477:SF1">
    <property type="entry name" value="DIHYDROANTICAPSIN 7-DEHYDROGENASE"/>
    <property type="match status" value="1"/>
</dbReference>
<dbReference type="Gene3D" id="3.40.50.720">
    <property type="entry name" value="NAD(P)-binding Rossmann-like Domain"/>
    <property type="match status" value="1"/>
</dbReference>
<keyword evidence="3" id="KW-0560">Oxidoreductase</keyword>
<evidence type="ECO:0000313" key="6">
    <source>
        <dbReference type="Proteomes" id="UP000053789"/>
    </source>
</evidence>
<keyword evidence="6" id="KW-1185">Reference proteome</keyword>
<proteinExistence type="inferred from homology"/>
<dbReference type="Pfam" id="PF00106">
    <property type="entry name" value="adh_short"/>
    <property type="match status" value="1"/>
</dbReference>
<evidence type="ECO:0000256" key="4">
    <source>
        <dbReference type="RuleBase" id="RU000363"/>
    </source>
</evidence>
<evidence type="ECO:0000256" key="3">
    <source>
        <dbReference type="ARBA" id="ARBA00023002"/>
    </source>
</evidence>
<evidence type="ECO:0000313" key="5">
    <source>
        <dbReference type="EMBL" id="KIW95969.1"/>
    </source>
</evidence>
<protein>
    <recommendedName>
        <fullName evidence="7">3-oxoacyl-[acyl-carrier protein] reductase</fullName>
    </recommendedName>
</protein>
<evidence type="ECO:0000256" key="2">
    <source>
        <dbReference type="ARBA" id="ARBA00022857"/>
    </source>
</evidence>
<dbReference type="PRINTS" id="PR00080">
    <property type="entry name" value="SDRFAMILY"/>
</dbReference>
<evidence type="ECO:0000256" key="1">
    <source>
        <dbReference type="ARBA" id="ARBA00006484"/>
    </source>
</evidence>
<keyword evidence="2" id="KW-0521">NADP</keyword>
<dbReference type="RefSeq" id="XP_016622638.1">
    <property type="nucleotide sequence ID" value="XM_016760788.1"/>
</dbReference>
<name>A0A0D2IGV2_CLAB1</name>
<accession>A0A0D2IGV2</accession>
<dbReference type="GeneID" id="27695963"/>
<dbReference type="PANTHER" id="PTHR43477">
    <property type="entry name" value="DIHYDROANTICAPSIN 7-DEHYDROGENASE"/>
    <property type="match status" value="1"/>
</dbReference>
<dbReference type="AlphaFoldDB" id="A0A0D2IGV2"/>
<dbReference type="InterPro" id="IPR051122">
    <property type="entry name" value="SDR_DHRS6-like"/>
</dbReference>
<dbReference type="SUPFAM" id="SSF51735">
    <property type="entry name" value="NAD(P)-binding Rossmann-fold domains"/>
    <property type="match status" value="1"/>
</dbReference>
<reference evidence="5" key="1">
    <citation type="submission" date="2015-01" db="EMBL/GenBank/DDBJ databases">
        <title>The Genome Sequence of Cladophialophora bantiana CBS 173.52.</title>
        <authorList>
            <consortium name="The Broad Institute Genomics Platform"/>
            <person name="Cuomo C."/>
            <person name="de Hoog S."/>
            <person name="Gorbushina A."/>
            <person name="Stielow B."/>
            <person name="Teixiera M."/>
            <person name="Abouelleil A."/>
            <person name="Chapman S.B."/>
            <person name="Priest M."/>
            <person name="Young S.K."/>
            <person name="Wortman J."/>
            <person name="Nusbaum C."/>
            <person name="Birren B."/>
        </authorList>
    </citation>
    <scope>NUCLEOTIDE SEQUENCE [LARGE SCALE GENOMIC DNA]</scope>
    <source>
        <strain evidence="5">CBS 173.52</strain>
    </source>
</reference>
<dbReference type="FunFam" id="3.40.50.720:FF:000084">
    <property type="entry name" value="Short-chain dehydrogenase reductase"/>
    <property type="match status" value="1"/>
</dbReference>